<gene>
    <name evidence="5" type="ORF">BIGA_0674</name>
</gene>
<proteinExistence type="inferred from homology"/>
<dbReference type="InterPro" id="IPR013762">
    <property type="entry name" value="Integrase-like_cat_sf"/>
</dbReference>
<dbReference type="SUPFAM" id="SSF56349">
    <property type="entry name" value="DNA breaking-rejoining enzymes"/>
    <property type="match status" value="1"/>
</dbReference>
<comment type="caution">
    <text evidence="5">The sequence shown here is derived from an EMBL/GenBank/DDBJ whole genome shotgun (WGS) entry which is preliminary data.</text>
</comment>
<comment type="similarity">
    <text evidence="1">Belongs to the 'phage' integrase family.</text>
</comment>
<dbReference type="Proteomes" id="UP000029046">
    <property type="component" value="Unassembled WGS sequence"/>
</dbReference>
<keyword evidence="3" id="KW-0233">DNA recombination</keyword>
<dbReference type="RefSeq" id="WP_033507981.1">
    <property type="nucleotide sequence ID" value="NZ_JGYX01000002.1"/>
</dbReference>
<dbReference type="GO" id="GO:0015074">
    <property type="term" value="P:DNA integration"/>
    <property type="evidence" value="ECO:0007669"/>
    <property type="project" value="InterPro"/>
</dbReference>
<dbReference type="PANTHER" id="PTHR30349:SF64">
    <property type="entry name" value="PROPHAGE INTEGRASE INTD-RELATED"/>
    <property type="match status" value="1"/>
</dbReference>
<dbReference type="AlphaFoldDB" id="A0A087AR41"/>
<reference evidence="5 6" key="1">
    <citation type="submission" date="2014-03" db="EMBL/GenBank/DDBJ databases">
        <title>Genomics of Bifidobacteria.</title>
        <authorList>
            <person name="Ventura M."/>
            <person name="Milani C."/>
            <person name="Lugli G.A."/>
        </authorList>
    </citation>
    <scope>NUCLEOTIDE SEQUENCE [LARGE SCALE GENOMIC DNA]</scope>
    <source>
        <strain evidence="5 6">LMG 11586</strain>
    </source>
</reference>
<dbReference type="CDD" id="cd01189">
    <property type="entry name" value="INT_ICEBs1_C_like"/>
    <property type="match status" value="1"/>
</dbReference>
<dbReference type="GO" id="GO:0006310">
    <property type="term" value="P:DNA recombination"/>
    <property type="evidence" value="ECO:0007669"/>
    <property type="project" value="UniProtKB-KW"/>
</dbReference>
<feature type="domain" description="Tyr recombinase" evidence="4">
    <location>
        <begin position="109"/>
        <end position="301"/>
    </location>
</feature>
<evidence type="ECO:0000259" key="4">
    <source>
        <dbReference type="PROSITE" id="PS51898"/>
    </source>
</evidence>
<keyword evidence="2" id="KW-0238">DNA-binding</keyword>
<accession>A0A087AR41</accession>
<dbReference type="EMBL" id="JGYX01000002">
    <property type="protein sequence ID" value="KFI61241.1"/>
    <property type="molecule type" value="Genomic_DNA"/>
</dbReference>
<dbReference type="OrthoDB" id="1822491at2"/>
<evidence type="ECO:0000256" key="2">
    <source>
        <dbReference type="ARBA" id="ARBA00023125"/>
    </source>
</evidence>
<dbReference type="GO" id="GO:0003677">
    <property type="term" value="F:DNA binding"/>
    <property type="evidence" value="ECO:0007669"/>
    <property type="project" value="UniProtKB-KW"/>
</dbReference>
<dbReference type="InterPro" id="IPR011010">
    <property type="entry name" value="DNA_brk_join_enz"/>
</dbReference>
<dbReference type="InterPro" id="IPR002104">
    <property type="entry name" value="Integrase_catalytic"/>
</dbReference>
<keyword evidence="6" id="KW-1185">Reference proteome</keyword>
<evidence type="ECO:0000313" key="5">
    <source>
        <dbReference type="EMBL" id="KFI61241.1"/>
    </source>
</evidence>
<evidence type="ECO:0000313" key="6">
    <source>
        <dbReference type="Proteomes" id="UP000029046"/>
    </source>
</evidence>
<sequence length="307" mass="35636">MHKNQYLPTYFHNWMEMYKKGAVTDITFRKYELTYQHLLKLAPRLSLGSITRIEYQQLLNVFAEDHERQTVMDFHHQVKAALLDAVEEGVIPRDPTRKVVIKGTVSRKHKPKFLNQHELQKFLDQLELRGVPNVDYLLLLIAKTGLRFAEALAVTPQDVDFHRQMLNVSKTWSYKDSFGRFAKTKNKSSNRKIRIDWMLCMQLKQLSEGRPEDKPLFIHEGKRIYNSTVNDRLARLCAQADVPVISVHGLRHTHASLLLYAGVSVASVARRLGHANMSTTQSTYLHIIKELENQDNDRVMQFLSTLQ</sequence>
<dbReference type="InterPro" id="IPR010998">
    <property type="entry name" value="Integrase_recombinase_N"/>
</dbReference>
<protein>
    <submittedName>
        <fullName evidence="5">Integrase</fullName>
    </submittedName>
</protein>
<evidence type="ECO:0000256" key="3">
    <source>
        <dbReference type="ARBA" id="ARBA00023172"/>
    </source>
</evidence>
<dbReference type="Gene3D" id="1.10.150.130">
    <property type="match status" value="1"/>
</dbReference>
<evidence type="ECO:0000256" key="1">
    <source>
        <dbReference type="ARBA" id="ARBA00008857"/>
    </source>
</evidence>
<organism evidence="5 6">
    <name type="scientific">Bifidobacterium pullorum subsp. gallinarum</name>
    <dbReference type="NCBI Taxonomy" id="78344"/>
    <lineage>
        <taxon>Bacteria</taxon>
        <taxon>Bacillati</taxon>
        <taxon>Actinomycetota</taxon>
        <taxon>Actinomycetes</taxon>
        <taxon>Bifidobacteriales</taxon>
        <taxon>Bifidobacteriaceae</taxon>
        <taxon>Bifidobacterium</taxon>
    </lineage>
</organism>
<name>A0A087AR41_9BIFI</name>
<dbReference type="Pfam" id="PF00589">
    <property type="entry name" value="Phage_integrase"/>
    <property type="match status" value="1"/>
</dbReference>
<dbReference type="eggNOG" id="COG0582">
    <property type="taxonomic scope" value="Bacteria"/>
</dbReference>
<dbReference type="PROSITE" id="PS51898">
    <property type="entry name" value="TYR_RECOMBINASE"/>
    <property type="match status" value="1"/>
</dbReference>
<dbReference type="PANTHER" id="PTHR30349">
    <property type="entry name" value="PHAGE INTEGRASE-RELATED"/>
    <property type="match status" value="1"/>
</dbReference>
<dbReference type="Gene3D" id="1.10.443.10">
    <property type="entry name" value="Intergrase catalytic core"/>
    <property type="match status" value="1"/>
</dbReference>
<dbReference type="InterPro" id="IPR050090">
    <property type="entry name" value="Tyrosine_recombinase_XerCD"/>
</dbReference>